<evidence type="ECO:0000256" key="3">
    <source>
        <dbReference type="ARBA" id="ARBA00022764"/>
    </source>
</evidence>
<evidence type="ECO:0000256" key="2">
    <source>
        <dbReference type="ARBA" id="ARBA00022729"/>
    </source>
</evidence>
<dbReference type="GO" id="GO:0016829">
    <property type="term" value="F:lyase activity"/>
    <property type="evidence" value="ECO:0007669"/>
    <property type="project" value="UniProtKB-KW"/>
</dbReference>
<comment type="caution">
    <text evidence="7">The sequence shown here is derived from an EMBL/GenBank/DDBJ whole genome shotgun (WGS) entry which is preliminary data.</text>
</comment>
<dbReference type="Proteomes" id="UP000248917">
    <property type="component" value="Unassembled WGS sequence"/>
</dbReference>
<dbReference type="SUPFAM" id="SSF48230">
    <property type="entry name" value="Chondroitin AC/alginate lyase"/>
    <property type="match status" value="1"/>
</dbReference>
<protein>
    <submittedName>
        <fullName evidence="7">Heparinase II/III-like protein</fullName>
    </submittedName>
</protein>
<evidence type="ECO:0000313" key="8">
    <source>
        <dbReference type="Proteomes" id="UP000248917"/>
    </source>
</evidence>
<dbReference type="Gene3D" id="2.70.98.70">
    <property type="match status" value="1"/>
</dbReference>
<dbReference type="InterPro" id="IPR008929">
    <property type="entry name" value="Chondroitin_lyas"/>
</dbReference>
<organism evidence="7 8">
    <name type="scientific">Algoriphagus aquaeductus</name>
    <dbReference type="NCBI Taxonomy" id="475299"/>
    <lineage>
        <taxon>Bacteria</taxon>
        <taxon>Pseudomonadati</taxon>
        <taxon>Bacteroidota</taxon>
        <taxon>Cytophagia</taxon>
        <taxon>Cytophagales</taxon>
        <taxon>Cyclobacteriaceae</taxon>
        <taxon>Algoriphagus</taxon>
    </lineage>
</organism>
<dbReference type="RefSeq" id="WP_111393476.1">
    <property type="nucleotide sequence ID" value="NZ_QKTX01000010.1"/>
</dbReference>
<evidence type="ECO:0000313" key="7">
    <source>
        <dbReference type="EMBL" id="PZV81482.1"/>
    </source>
</evidence>
<keyword evidence="4" id="KW-0456">Lyase</keyword>
<dbReference type="Pfam" id="PF07940">
    <property type="entry name" value="Hepar_II_III_C"/>
    <property type="match status" value="1"/>
</dbReference>
<gene>
    <name evidence="7" type="ORF">CLV31_11013</name>
</gene>
<name>A0A326RVS6_9BACT</name>
<dbReference type="EMBL" id="QKTX01000010">
    <property type="protein sequence ID" value="PZV81482.1"/>
    <property type="molecule type" value="Genomic_DNA"/>
</dbReference>
<keyword evidence="2" id="KW-0732">Signal</keyword>
<evidence type="ECO:0000259" key="6">
    <source>
        <dbReference type="Pfam" id="PF16889"/>
    </source>
</evidence>
<dbReference type="AlphaFoldDB" id="A0A326RVS6"/>
<sequence length="527" mass="60617">MLSKLNTLFHTLIHLKPIQAVYQVKNRLIKVSPLSAFQLPIPQTQKLDFFKAPAITRFLKVKPDQFHFEFLNLSQTYSKSSIDWNDQTHGKLWNYNLQYLDFLKQEDVPIEIKIDILRDIYSWLLAGKLPLEPYPASLRIMNLIRFFSTHSMDQATKDELTRFLFAEVNYLSKNLEFHLLANHLLENAFAFWMGALFFNQPDWTAKASKLLKSQLEEQILADGAHYELTPMYHQIILFRVMEAYYLTPNQYVLKFILKEKAELMMGWLNLMTFPNGQLPHFNDTTEGIAYGSAFLQETGRSLDLLPNFKSLSESGYRKLEFEDLCLISDVEGIKPSYQPGHAHADTFSFVLHKGEVPVIVDPGISTYTIGSRRAWERGTASHNTITIDQKNSSHVWAGFRVAKRTKVNLKSDNSIHVLASQDGFGGQLHQREFKVLGRGLEIKDEILNYNNNSILEARLFFHPAITPKFISSARIQLLDSLILELFGAEQIQLIPYEFALGFNKLKSAQCLLISLESNSLTTRFIPR</sequence>
<accession>A0A326RVS6</accession>
<dbReference type="OrthoDB" id="7335480at2"/>
<dbReference type="GO" id="GO:0042597">
    <property type="term" value="C:periplasmic space"/>
    <property type="evidence" value="ECO:0007669"/>
    <property type="project" value="UniProtKB-SubCell"/>
</dbReference>
<evidence type="ECO:0000256" key="4">
    <source>
        <dbReference type="ARBA" id="ARBA00023239"/>
    </source>
</evidence>
<dbReference type="PANTHER" id="PTHR39210:SF1">
    <property type="entry name" value="HEPARIN-SULFATE LYASE"/>
    <property type="match status" value="1"/>
</dbReference>
<dbReference type="Gene3D" id="1.50.10.100">
    <property type="entry name" value="Chondroitin AC/alginate lyase"/>
    <property type="match status" value="1"/>
</dbReference>
<comment type="subcellular location">
    <subcellularLocation>
        <location evidence="1">Periplasm</location>
    </subcellularLocation>
</comment>
<keyword evidence="8" id="KW-1185">Reference proteome</keyword>
<proteinExistence type="predicted"/>
<keyword evidence="3" id="KW-0574">Periplasm</keyword>
<dbReference type="Pfam" id="PF16889">
    <property type="entry name" value="Hepar_II_III_N"/>
    <property type="match status" value="1"/>
</dbReference>
<feature type="domain" description="Heparin-sulfate lyase N-terminal" evidence="6">
    <location>
        <begin position="136"/>
        <end position="286"/>
    </location>
</feature>
<evidence type="ECO:0000259" key="5">
    <source>
        <dbReference type="Pfam" id="PF07940"/>
    </source>
</evidence>
<feature type="domain" description="Heparinase II/III-like C-terminal" evidence="5">
    <location>
        <begin position="306"/>
        <end position="476"/>
    </location>
</feature>
<dbReference type="PANTHER" id="PTHR39210">
    <property type="entry name" value="HEPARIN-SULFATE LYASE"/>
    <property type="match status" value="1"/>
</dbReference>
<evidence type="ECO:0000256" key="1">
    <source>
        <dbReference type="ARBA" id="ARBA00004418"/>
    </source>
</evidence>
<dbReference type="InterPro" id="IPR012480">
    <property type="entry name" value="Hepar_II_III_C"/>
</dbReference>
<dbReference type="InterPro" id="IPR031680">
    <property type="entry name" value="Hepar_II_III_N"/>
</dbReference>
<reference evidence="7 8" key="1">
    <citation type="submission" date="2018-06" db="EMBL/GenBank/DDBJ databases">
        <title>Genomic Encyclopedia of Archaeal and Bacterial Type Strains, Phase II (KMG-II): from individual species to whole genera.</title>
        <authorList>
            <person name="Goeker M."/>
        </authorList>
    </citation>
    <scope>NUCLEOTIDE SEQUENCE [LARGE SCALE GENOMIC DNA]</scope>
    <source>
        <strain evidence="7 8">T4</strain>
    </source>
</reference>